<reference evidence="1 2" key="1">
    <citation type="submission" date="2020-03" db="EMBL/GenBank/DDBJ databases">
        <title>Sequencing the genomes of 1000 actinobacteria strains.</title>
        <authorList>
            <person name="Klenk H.-P."/>
        </authorList>
    </citation>
    <scope>NUCLEOTIDE SEQUENCE [LARGE SCALE GENOMIC DNA]</scope>
    <source>
        <strain evidence="1 2">DSM 44556</strain>
    </source>
</reference>
<dbReference type="Proteomes" id="UP000547444">
    <property type="component" value="Unassembled WGS sequence"/>
</dbReference>
<comment type="caution">
    <text evidence="1">The sequence shown here is derived from an EMBL/GenBank/DDBJ whole genome shotgun (WGS) entry which is preliminary data.</text>
</comment>
<dbReference type="EMBL" id="JAANOW010000001">
    <property type="protein sequence ID" value="NIH93705.1"/>
    <property type="molecule type" value="Genomic_DNA"/>
</dbReference>
<proteinExistence type="predicted"/>
<dbReference type="SUPFAM" id="SSF51197">
    <property type="entry name" value="Clavaminate synthase-like"/>
    <property type="match status" value="1"/>
</dbReference>
<dbReference type="Gene3D" id="2.60.120.620">
    <property type="entry name" value="q2cbj1_9rhob like domain"/>
    <property type="match status" value="1"/>
</dbReference>
<sequence length="298" mass="34215">MSTESMQGYVIRKLGAAEQRYALRRRRLLRLPPFARLGDRRHSARRRRYAINLPAVSPEYVSVLRELQAIGVSTRTITMPPPVLESADNLLDGLTTQPGLHGTTHVPPGEHALDPTVFRWGLTEKHLDLAEHYIGLPVRYLGVEIKREAPGESSHQAIRRWHIDVEDRRMLKMIIYLSDVDDQSAPFEYVDSASTQRILFSRRDVRRPLPSADTFENIIFEEEIHRVTGPRLTVIYADTSHILHRVKTPTESERTSVTFVYASDTAFYAYPHFMPPRKALQELRPTLSSRQLRALGME</sequence>
<dbReference type="AlphaFoldDB" id="A0A7X5TVW0"/>
<evidence type="ECO:0000313" key="2">
    <source>
        <dbReference type="Proteomes" id="UP000547444"/>
    </source>
</evidence>
<accession>A0A7X5TVW0</accession>
<evidence type="ECO:0000313" key="1">
    <source>
        <dbReference type="EMBL" id="NIH93705.1"/>
    </source>
</evidence>
<name>A0A7X5TVW0_9MYCO</name>
<dbReference type="RefSeq" id="WP_167155888.1">
    <property type="nucleotide sequence ID" value="NZ_JAANOW010000001.1"/>
</dbReference>
<keyword evidence="2" id="KW-1185">Reference proteome</keyword>
<protein>
    <submittedName>
        <fullName evidence="1">Uncharacterized protein</fullName>
    </submittedName>
</protein>
<organism evidence="1 2">
    <name type="scientific">Mycolicibacterium fluoranthenivorans</name>
    <dbReference type="NCBI Taxonomy" id="258505"/>
    <lineage>
        <taxon>Bacteria</taxon>
        <taxon>Bacillati</taxon>
        <taxon>Actinomycetota</taxon>
        <taxon>Actinomycetes</taxon>
        <taxon>Mycobacteriales</taxon>
        <taxon>Mycobacteriaceae</taxon>
        <taxon>Mycolicibacterium</taxon>
    </lineage>
</organism>
<gene>
    <name evidence="1" type="ORF">FHU31_000661</name>
</gene>